<dbReference type="STRING" id="556325.BHE16_03370"/>
<gene>
    <name evidence="4" type="ORF">BHE16_03370</name>
</gene>
<dbReference type="PANTHER" id="PTHR10434">
    <property type="entry name" value="1-ACYL-SN-GLYCEROL-3-PHOSPHATE ACYLTRANSFERASE"/>
    <property type="match status" value="1"/>
</dbReference>
<dbReference type="GO" id="GO:0006654">
    <property type="term" value="P:phosphatidic acid biosynthetic process"/>
    <property type="evidence" value="ECO:0007669"/>
    <property type="project" value="TreeGrafter"/>
</dbReference>
<keyword evidence="1 4" id="KW-0808">Transferase</keyword>
<dbReference type="AlphaFoldDB" id="A0A1L2ZMG0"/>
<dbReference type="EMBL" id="CP018135">
    <property type="protein sequence ID" value="APF40221.1"/>
    <property type="molecule type" value="Genomic_DNA"/>
</dbReference>
<dbReference type="Pfam" id="PF01553">
    <property type="entry name" value="Acyltransferase"/>
    <property type="match status" value="1"/>
</dbReference>
<dbReference type="GO" id="GO:0003841">
    <property type="term" value="F:1-acylglycerol-3-phosphate O-acyltransferase activity"/>
    <property type="evidence" value="ECO:0007669"/>
    <property type="project" value="TreeGrafter"/>
</dbReference>
<keyword evidence="5" id="KW-1185">Reference proteome</keyword>
<evidence type="ECO:0000256" key="2">
    <source>
        <dbReference type="ARBA" id="ARBA00023315"/>
    </source>
</evidence>
<evidence type="ECO:0000313" key="5">
    <source>
        <dbReference type="Proteomes" id="UP000183530"/>
    </source>
</evidence>
<dbReference type="SUPFAM" id="SSF69593">
    <property type="entry name" value="Glycerol-3-phosphate (1)-acyltransferase"/>
    <property type="match status" value="1"/>
</dbReference>
<protein>
    <submittedName>
        <fullName evidence="4">1-acyl-sn-glycerol-3-phosphate acyltransferase</fullName>
    </submittedName>
</protein>
<dbReference type="Proteomes" id="UP000183530">
    <property type="component" value="Chromosome"/>
</dbReference>
<evidence type="ECO:0000259" key="3">
    <source>
        <dbReference type="SMART" id="SM00563"/>
    </source>
</evidence>
<accession>A0A1L2ZMG0</accession>
<sequence>MFYWFMKTFVVAPITTVLFRPWVKGLDNIPKEGAAILASNHLSVSDSVFLPVAVDRPVVFLAKIEYFTGKGLKGRVTAAFFRMTNQLPMDRSGGAASMNSLASGAQALREGKLLGIYPEGTRSPDGKLHKGKVGVARLAIATGVPVIPIAMIGTDKVQPIGKTVPNIRRVGMIVGEPLDFSAYAGREDDRFAQREVTDKIMDSIMRLSGQEYVDEYAQKIKARAAHKHGASS</sequence>
<reference evidence="4 5" key="1">
    <citation type="submission" date="2016-11" db="EMBL/GenBank/DDBJ databases">
        <title>Genome sequencing of Zhihengliuella aestuarii B18 antagonistic to Plasmodiophora brassicae.</title>
        <authorList>
            <person name="Luo Y."/>
        </authorList>
    </citation>
    <scope>NUCLEOTIDE SEQUENCE [LARGE SCALE GENOMIC DNA]</scope>
    <source>
        <strain evidence="4 5">B18</strain>
    </source>
</reference>
<name>A0A1L2ZMG0_9MICC</name>
<proteinExistence type="predicted"/>
<dbReference type="KEGG" id="nae:BHE16_03370"/>
<dbReference type="GO" id="GO:0005886">
    <property type="term" value="C:plasma membrane"/>
    <property type="evidence" value="ECO:0007669"/>
    <property type="project" value="TreeGrafter"/>
</dbReference>
<evidence type="ECO:0000313" key="4">
    <source>
        <dbReference type="EMBL" id="APF40221.1"/>
    </source>
</evidence>
<evidence type="ECO:0000256" key="1">
    <source>
        <dbReference type="ARBA" id="ARBA00022679"/>
    </source>
</evidence>
<organism evidence="4 5">
    <name type="scientific">Neomicrococcus aestuarii</name>
    <dbReference type="NCBI Taxonomy" id="556325"/>
    <lineage>
        <taxon>Bacteria</taxon>
        <taxon>Bacillati</taxon>
        <taxon>Actinomycetota</taxon>
        <taxon>Actinomycetes</taxon>
        <taxon>Micrococcales</taxon>
        <taxon>Micrococcaceae</taxon>
        <taxon>Neomicrococcus</taxon>
    </lineage>
</organism>
<keyword evidence="2 4" id="KW-0012">Acyltransferase</keyword>
<dbReference type="RefSeq" id="WP_071893701.1">
    <property type="nucleotide sequence ID" value="NZ_CP018135.1"/>
</dbReference>
<dbReference type="SMART" id="SM00563">
    <property type="entry name" value="PlsC"/>
    <property type="match status" value="1"/>
</dbReference>
<dbReference type="CDD" id="cd07989">
    <property type="entry name" value="LPLAT_AGPAT-like"/>
    <property type="match status" value="1"/>
</dbReference>
<dbReference type="OrthoDB" id="9808424at2"/>
<dbReference type="InterPro" id="IPR002123">
    <property type="entry name" value="Plipid/glycerol_acylTrfase"/>
</dbReference>
<dbReference type="PANTHER" id="PTHR10434:SF11">
    <property type="entry name" value="1-ACYL-SN-GLYCEROL-3-PHOSPHATE ACYLTRANSFERASE"/>
    <property type="match status" value="1"/>
</dbReference>
<feature type="domain" description="Phospholipid/glycerol acyltransferase" evidence="3">
    <location>
        <begin position="35"/>
        <end position="154"/>
    </location>
</feature>